<dbReference type="Proteomes" id="UP000248259">
    <property type="component" value="Unassembled WGS sequence"/>
</dbReference>
<dbReference type="OrthoDB" id="9811969at2"/>
<dbReference type="InterPro" id="IPR007318">
    <property type="entry name" value="Phopholipid_MeTrfase"/>
</dbReference>
<feature type="transmembrane region" description="Helical" evidence="5">
    <location>
        <begin position="61"/>
        <end position="81"/>
    </location>
</feature>
<evidence type="ECO:0000256" key="1">
    <source>
        <dbReference type="ARBA" id="ARBA00004127"/>
    </source>
</evidence>
<dbReference type="PANTHER" id="PTHR12714">
    <property type="entry name" value="PROTEIN-S ISOPRENYLCYSTEINE O-METHYLTRANSFERASE"/>
    <property type="match status" value="1"/>
</dbReference>
<name>A0A323UUC3_9RHOO</name>
<feature type="transmembrane region" description="Helical" evidence="5">
    <location>
        <begin position="111"/>
        <end position="142"/>
    </location>
</feature>
<keyword evidence="7" id="KW-1185">Reference proteome</keyword>
<evidence type="ECO:0000256" key="5">
    <source>
        <dbReference type="SAM" id="Phobius"/>
    </source>
</evidence>
<dbReference type="Gene3D" id="1.20.120.1630">
    <property type="match status" value="1"/>
</dbReference>
<evidence type="ECO:0000313" key="6">
    <source>
        <dbReference type="EMBL" id="PZA15861.1"/>
    </source>
</evidence>
<feature type="transmembrane region" description="Helical" evidence="5">
    <location>
        <begin position="29"/>
        <end position="49"/>
    </location>
</feature>
<dbReference type="GO" id="GO:0032259">
    <property type="term" value="P:methylation"/>
    <property type="evidence" value="ECO:0007669"/>
    <property type="project" value="UniProtKB-KW"/>
</dbReference>
<evidence type="ECO:0000313" key="7">
    <source>
        <dbReference type="Proteomes" id="UP000248259"/>
    </source>
</evidence>
<evidence type="ECO:0000256" key="3">
    <source>
        <dbReference type="ARBA" id="ARBA00022989"/>
    </source>
</evidence>
<comment type="caution">
    <text evidence="6">The sequence shown here is derived from an EMBL/GenBank/DDBJ whole genome shotgun (WGS) entry which is preliminary data.</text>
</comment>
<organism evidence="6 7">
    <name type="scientific">Parazoarcus communis SWub3 = DSM 12120</name>
    <dbReference type="NCBI Taxonomy" id="1121029"/>
    <lineage>
        <taxon>Bacteria</taxon>
        <taxon>Pseudomonadati</taxon>
        <taxon>Pseudomonadota</taxon>
        <taxon>Betaproteobacteria</taxon>
        <taxon>Rhodocyclales</taxon>
        <taxon>Zoogloeaceae</taxon>
        <taxon>Parazoarcus</taxon>
    </lineage>
</organism>
<accession>A0A323UUC3</accession>
<keyword evidence="6" id="KW-0808">Transferase</keyword>
<dbReference type="GO" id="GO:0012505">
    <property type="term" value="C:endomembrane system"/>
    <property type="evidence" value="ECO:0007669"/>
    <property type="project" value="UniProtKB-SubCell"/>
</dbReference>
<sequence length="173" mass="19286">MRAGSRHSVPETDERSLCHVRMTTLTLKIPPPLIAGLIALAMWMIADHLPAIPPTALQQVIGGPIALFGAAISAAGAYAFWRAHTTINPMHPERSTHLVTSGVYRLSRNPMYLGLVITLSGWAIHLPWPLAFAGPLAFALYIHHFQILPEERILASVFGNEYEHYRSHVRRWL</sequence>
<gene>
    <name evidence="6" type="ORF">DNK49_14065</name>
</gene>
<keyword evidence="2 5" id="KW-0812">Transmembrane</keyword>
<dbReference type="Pfam" id="PF04191">
    <property type="entry name" value="PEMT"/>
    <property type="match status" value="1"/>
</dbReference>
<keyword evidence="6" id="KW-0489">Methyltransferase</keyword>
<dbReference type="EMBL" id="QKOE01000010">
    <property type="protein sequence ID" value="PZA15861.1"/>
    <property type="molecule type" value="Genomic_DNA"/>
</dbReference>
<reference evidence="6 7" key="1">
    <citation type="submission" date="2018-06" db="EMBL/GenBank/DDBJ databases">
        <title>Azoarcus communis strain SWub3 genome.</title>
        <authorList>
            <person name="Zorraquino Salvo V."/>
            <person name="Toubiana D."/>
            <person name="Blumwald E."/>
        </authorList>
    </citation>
    <scope>NUCLEOTIDE SEQUENCE [LARGE SCALE GENOMIC DNA]</scope>
    <source>
        <strain evidence="6 7">SWub3</strain>
    </source>
</reference>
<dbReference type="GO" id="GO:0008168">
    <property type="term" value="F:methyltransferase activity"/>
    <property type="evidence" value="ECO:0007669"/>
    <property type="project" value="UniProtKB-KW"/>
</dbReference>
<dbReference type="AlphaFoldDB" id="A0A323UUC3"/>
<keyword evidence="4 5" id="KW-0472">Membrane</keyword>
<proteinExistence type="predicted"/>
<comment type="subcellular location">
    <subcellularLocation>
        <location evidence="1">Endomembrane system</location>
        <topology evidence="1">Multi-pass membrane protein</topology>
    </subcellularLocation>
</comment>
<keyword evidence="3 5" id="KW-1133">Transmembrane helix</keyword>
<evidence type="ECO:0000256" key="2">
    <source>
        <dbReference type="ARBA" id="ARBA00022692"/>
    </source>
</evidence>
<dbReference type="PANTHER" id="PTHR12714:SF24">
    <property type="entry name" value="SLR1182 PROTEIN"/>
    <property type="match status" value="1"/>
</dbReference>
<protein>
    <submittedName>
        <fullName evidence="6">Isoprenylcysteine carboxylmethyltransferase family protein</fullName>
    </submittedName>
</protein>
<evidence type="ECO:0000256" key="4">
    <source>
        <dbReference type="ARBA" id="ARBA00023136"/>
    </source>
</evidence>